<protein>
    <submittedName>
        <fullName evidence="6">AarF/ABC1/UbiB kinase family protein</fullName>
    </submittedName>
</protein>
<name>A0A9X3MMH9_9ACTN</name>
<dbReference type="RefSeq" id="WP_270037858.1">
    <property type="nucleotide sequence ID" value="NZ_JAPDOD010000002.1"/>
</dbReference>
<evidence type="ECO:0000259" key="5">
    <source>
        <dbReference type="Pfam" id="PF03109"/>
    </source>
</evidence>
<dbReference type="AlphaFoldDB" id="A0A9X3MMH9"/>
<keyword evidence="7" id="KW-1185">Reference proteome</keyword>
<comment type="similarity">
    <text evidence="1">Belongs to the protein kinase superfamily. ADCK protein kinase family.</text>
</comment>
<feature type="domain" description="ABC1 atypical kinase-like" evidence="5">
    <location>
        <begin position="99"/>
        <end position="334"/>
    </location>
</feature>
<dbReference type="PANTHER" id="PTHR43851">
    <property type="match status" value="1"/>
</dbReference>
<evidence type="ECO:0000313" key="6">
    <source>
        <dbReference type="EMBL" id="MDA0159184.1"/>
    </source>
</evidence>
<dbReference type="InterPro" id="IPR051409">
    <property type="entry name" value="Atypical_kinase_ADCK"/>
</dbReference>
<comment type="caution">
    <text evidence="6">The sequence shown here is derived from an EMBL/GenBank/DDBJ whole genome shotgun (WGS) entry which is preliminary data.</text>
</comment>
<dbReference type="Proteomes" id="UP001149140">
    <property type="component" value="Unassembled WGS sequence"/>
</dbReference>
<evidence type="ECO:0000256" key="2">
    <source>
        <dbReference type="ARBA" id="ARBA00022679"/>
    </source>
</evidence>
<dbReference type="GO" id="GO:0005524">
    <property type="term" value="F:ATP binding"/>
    <property type="evidence" value="ECO:0007669"/>
    <property type="project" value="UniProtKB-KW"/>
</dbReference>
<dbReference type="PANTHER" id="PTHR43851:SF3">
    <property type="entry name" value="COENZYME Q8"/>
    <property type="match status" value="1"/>
</dbReference>
<dbReference type="EMBL" id="JAPDOD010000002">
    <property type="protein sequence ID" value="MDA0159184.1"/>
    <property type="molecule type" value="Genomic_DNA"/>
</dbReference>
<dbReference type="InterPro" id="IPR034646">
    <property type="entry name" value="ADCK3_dom"/>
</dbReference>
<evidence type="ECO:0000313" key="7">
    <source>
        <dbReference type="Proteomes" id="UP001149140"/>
    </source>
</evidence>
<accession>A0A9X3MMH9</accession>
<keyword evidence="2" id="KW-0808">Transferase</keyword>
<keyword evidence="3" id="KW-0547">Nucleotide-binding</keyword>
<sequence length="457" mass="51742">MAKDRIPTSRISRTAKVSSLAAGQAARQLRTHATNLARSEEGRSAALERRHLEAAEQIVAALGTMKGAAMKLGQVMSFLDVGLVPEEHREEFQKKLGALRDAAPKVRFTDMRKVIESELEAPLGEVFKEFDEEPIAAASIGQVYRARLPDDRIVAVKVQYPGVAAAVRADMQNLGMILRLMKRIAPGLDVKNTADEIRSRIYDELDYELEAQNQRALSRIFKNHPFIVVPDVVTSLSREKVMVSEFVSGAGFDSVKEGDQATRDRVGEIVFRFYFGCMYRHRQFSGDPHPGNFLLMPDGRVAFLDFGLFKVMPRNLIELELETQRAGHEGDAQRLWEIWAEGGLLKEPDKFRPDKLLSQFLDATWWYLTDETLELEPDIATQVMIDMSDPRSEHFGQMRHETLPADHIFGRRVELLTLAVLGQLRATNNWHRIAREWMYGDDPVTALGEEEAAFYSQ</sequence>
<dbReference type="CDD" id="cd13970">
    <property type="entry name" value="ABC1_ADCK3"/>
    <property type="match status" value="1"/>
</dbReference>
<gene>
    <name evidence="6" type="ORF">OM076_02810</name>
</gene>
<keyword evidence="6" id="KW-0418">Kinase</keyword>
<keyword evidence="4" id="KW-0067">ATP-binding</keyword>
<proteinExistence type="inferred from homology"/>
<evidence type="ECO:0000256" key="1">
    <source>
        <dbReference type="ARBA" id="ARBA00009670"/>
    </source>
</evidence>
<organism evidence="6 7">
    <name type="scientific">Solirubrobacter ginsenosidimutans</name>
    <dbReference type="NCBI Taxonomy" id="490573"/>
    <lineage>
        <taxon>Bacteria</taxon>
        <taxon>Bacillati</taxon>
        <taxon>Actinomycetota</taxon>
        <taxon>Thermoleophilia</taxon>
        <taxon>Solirubrobacterales</taxon>
        <taxon>Solirubrobacteraceae</taxon>
        <taxon>Solirubrobacter</taxon>
    </lineage>
</organism>
<dbReference type="InterPro" id="IPR011009">
    <property type="entry name" value="Kinase-like_dom_sf"/>
</dbReference>
<dbReference type="InterPro" id="IPR004147">
    <property type="entry name" value="ABC1_dom"/>
</dbReference>
<reference evidence="6" key="1">
    <citation type="submission" date="2022-10" db="EMBL/GenBank/DDBJ databases">
        <title>The WGS of Solirubrobacter ginsenosidimutans DSM 21036.</title>
        <authorList>
            <person name="Jiang Z."/>
        </authorList>
    </citation>
    <scope>NUCLEOTIDE SEQUENCE</scope>
    <source>
        <strain evidence="6">DSM 21036</strain>
    </source>
</reference>
<dbReference type="GO" id="GO:0016301">
    <property type="term" value="F:kinase activity"/>
    <property type="evidence" value="ECO:0007669"/>
    <property type="project" value="UniProtKB-KW"/>
</dbReference>
<evidence type="ECO:0000256" key="3">
    <source>
        <dbReference type="ARBA" id="ARBA00022741"/>
    </source>
</evidence>
<evidence type="ECO:0000256" key="4">
    <source>
        <dbReference type="ARBA" id="ARBA00022840"/>
    </source>
</evidence>
<dbReference type="SUPFAM" id="SSF56112">
    <property type="entry name" value="Protein kinase-like (PK-like)"/>
    <property type="match status" value="1"/>
</dbReference>
<dbReference type="Pfam" id="PF03109">
    <property type="entry name" value="ABC1"/>
    <property type="match status" value="1"/>
</dbReference>